<sequence>MNISLPRAPAPAIYVDDAIHSWRGRLWAHLFSPDIEALHEFAARLGMRRDWFQQPPKASWPHYDLTESRRSQALRLGAVAADRSTTLEVAWRLQGTLTPAREARLAAYRASLPSISRPAPRPVQFALPGL</sequence>
<feature type="domain" description="DUF4031" evidence="1">
    <location>
        <begin position="13"/>
        <end position="88"/>
    </location>
</feature>
<dbReference type="InterPro" id="IPR025109">
    <property type="entry name" value="DUF4031"/>
</dbReference>
<dbReference type="Pfam" id="PF13223">
    <property type="entry name" value="DUF4031"/>
    <property type="match status" value="1"/>
</dbReference>
<accession>C5B518</accession>
<evidence type="ECO:0000313" key="2">
    <source>
        <dbReference type="EMBL" id="ACS43550.1"/>
    </source>
</evidence>
<name>C5B518_METEA</name>
<evidence type="ECO:0000313" key="3">
    <source>
        <dbReference type="Proteomes" id="UP000009081"/>
    </source>
</evidence>
<dbReference type="KEGG" id="mea:Mex_2p0706"/>
<dbReference type="EMBL" id="CP001511">
    <property type="protein sequence ID" value="ACS43550.1"/>
    <property type="molecule type" value="Genomic_DNA"/>
</dbReference>
<organism evidence="2 3">
    <name type="scientific">Methylorubrum extorquens (strain ATCC 14718 / DSM 1338 / JCM 2805 / NCIMB 9133 / AM1)</name>
    <name type="common">Methylobacterium extorquens</name>
    <dbReference type="NCBI Taxonomy" id="272630"/>
    <lineage>
        <taxon>Bacteria</taxon>
        <taxon>Pseudomonadati</taxon>
        <taxon>Pseudomonadota</taxon>
        <taxon>Alphaproteobacteria</taxon>
        <taxon>Hyphomicrobiales</taxon>
        <taxon>Methylobacteriaceae</taxon>
        <taxon>Methylorubrum</taxon>
    </lineage>
</organism>
<keyword evidence="2" id="KW-0614">Plasmid</keyword>
<gene>
    <name evidence="2" type="ordered locus">MexAM1_META2p0706</name>
</gene>
<dbReference type="RefSeq" id="WP_003599020.1">
    <property type="nucleotide sequence ID" value="NC_012811.1"/>
</dbReference>
<proteinExistence type="predicted"/>
<geneLocation type="plasmid" evidence="2 3">
    <name>megaplasmid</name>
</geneLocation>
<evidence type="ECO:0000259" key="1">
    <source>
        <dbReference type="Pfam" id="PF13223"/>
    </source>
</evidence>
<keyword evidence="3" id="KW-1185">Reference proteome</keyword>
<dbReference type="HOGENOM" id="CLU_1935560_0_0_5"/>
<reference evidence="2 3" key="1">
    <citation type="journal article" date="2009" name="PLoS ONE">
        <title>Methylobacterium genome sequences: a reference blueprint to investigate microbial metabolism of C1 compounds from natural and industrial sources.</title>
        <authorList>
            <person name="Vuilleumier S."/>
            <person name="Chistoserdova L."/>
            <person name="Lee M.-C."/>
            <person name="Bringel F."/>
            <person name="Lajus A."/>
            <person name="Zhou Y."/>
            <person name="Gourion B."/>
            <person name="Barbe V."/>
            <person name="Chang J."/>
            <person name="Cruveiller S."/>
            <person name="Dossat C."/>
            <person name="Gillett W."/>
            <person name="Gruffaz C."/>
            <person name="Haugen E."/>
            <person name="Hourcade E."/>
            <person name="Levy R."/>
            <person name="Mangenot S."/>
            <person name="Muller E."/>
            <person name="Nadalig T."/>
            <person name="Pagni M."/>
            <person name="Penny C."/>
            <person name="Peyraud R."/>
            <person name="Robinson D.G."/>
            <person name="Roche D."/>
            <person name="Rouy Z."/>
            <person name="Saenampechek C."/>
            <person name="Salvignol G."/>
            <person name="Vallenet D."/>
            <person name="Wu Z."/>
            <person name="Marx C.J."/>
            <person name="Vorholt J.A."/>
            <person name="Olson M.V."/>
            <person name="Kaul R."/>
            <person name="Weissenbach J."/>
            <person name="Medigue C."/>
            <person name="Lidstrom M.E."/>
        </authorList>
    </citation>
    <scope>NUCLEOTIDE SEQUENCE [LARGE SCALE GENOMIC DNA]</scope>
    <source>
        <strain evidence="3">ATCC 14718 / DSM 1338 / JCM 2805 / NCIMB 9133 / AM1</strain>
    </source>
</reference>
<dbReference type="OrthoDB" id="9808993at2"/>
<dbReference type="AlphaFoldDB" id="C5B518"/>
<protein>
    <recommendedName>
        <fullName evidence="1">DUF4031 domain-containing protein</fullName>
    </recommendedName>
</protein>
<dbReference type="Proteomes" id="UP000009081">
    <property type="component" value="Plasmid megaplasmid"/>
</dbReference>